<protein>
    <submittedName>
        <fullName evidence="1">Uncharacterized protein</fullName>
    </submittedName>
</protein>
<dbReference type="KEGG" id="gme:Gmet_1423"/>
<dbReference type="Proteomes" id="UP000007073">
    <property type="component" value="Chromosome"/>
</dbReference>
<gene>
    <name evidence="1" type="ordered locus">Gmet_1423</name>
</gene>
<sequence length="105" mass="12026">MPADLSHLLPTQFIKKSLQTSELHRSEHAVEGMLMDIHGWHNDEPIRDSRYLQNKKLTIGSALLFVNCKPTFVAGFGFARCVSFCYDTFPIPSTPRLYRCQNSPR</sequence>
<reference evidence="1 2" key="2">
    <citation type="journal article" date="2009" name="BMC Microbiol.">
        <title>The genome sequence of Geobacter metallireducens: features of metabolism, physiology and regulation common and dissimilar to Geobacter sulfurreducens.</title>
        <authorList>
            <person name="Aklujkar M."/>
            <person name="Krushkal J."/>
            <person name="DiBartolo G."/>
            <person name="Lapidus A."/>
            <person name="Land M.L."/>
            <person name="Lovley D.R."/>
        </authorList>
    </citation>
    <scope>NUCLEOTIDE SEQUENCE [LARGE SCALE GENOMIC DNA]</scope>
    <source>
        <strain evidence="2">ATCC 53774 / DSM 7210 / GS-15</strain>
    </source>
</reference>
<proteinExistence type="predicted"/>
<keyword evidence="2" id="KW-1185">Reference proteome</keyword>
<dbReference type="EMBL" id="CP000148">
    <property type="protein sequence ID" value="ABB31657.1"/>
    <property type="molecule type" value="Genomic_DNA"/>
</dbReference>
<dbReference type="STRING" id="269799.Gmet_1423"/>
<organism evidence="1 2">
    <name type="scientific">Geobacter metallireducens (strain ATCC 53774 / DSM 7210 / GS-15)</name>
    <dbReference type="NCBI Taxonomy" id="269799"/>
    <lineage>
        <taxon>Bacteria</taxon>
        <taxon>Pseudomonadati</taxon>
        <taxon>Thermodesulfobacteriota</taxon>
        <taxon>Desulfuromonadia</taxon>
        <taxon>Geobacterales</taxon>
        <taxon>Geobacteraceae</taxon>
        <taxon>Geobacter</taxon>
    </lineage>
</organism>
<name>Q39VR7_GEOMG</name>
<evidence type="ECO:0000313" key="2">
    <source>
        <dbReference type="Proteomes" id="UP000007073"/>
    </source>
</evidence>
<evidence type="ECO:0000313" key="1">
    <source>
        <dbReference type="EMBL" id="ABB31657.1"/>
    </source>
</evidence>
<reference evidence="1 2" key="1">
    <citation type="submission" date="2005-10" db="EMBL/GenBank/DDBJ databases">
        <title>Complete sequence of Geobacter metallireducens GS-15.</title>
        <authorList>
            <consortium name="US DOE Joint Genome Institute"/>
            <person name="Copeland A."/>
            <person name="Lucas S."/>
            <person name="Lapidus A."/>
            <person name="Barry K."/>
            <person name="Detter J.C."/>
            <person name="Glavina T."/>
            <person name="Hammon N."/>
            <person name="Israni S."/>
            <person name="Pitluck S."/>
            <person name="Di Bartolo G."/>
            <person name="Chain P."/>
            <person name="Schmutz J."/>
            <person name="Larimer F."/>
            <person name="Land M."/>
            <person name="Kyrpides N."/>
            <person name="Ivanova N."/>
            <person name="Richardson P."/>
        </authorList>
    </citation>
    <scope>NUCLEOTIDE SEQUENCE [LARGE SCALE GENOMIC DNA]</scope>
    <source>
        <strain evidence="2">ATCC 53774 / DSM 7210 / GS-15</strain>
    </source>
</reference>
<dbReference type="HOGENOM" id="CLU_2232696_0_0_7"/>
<dbReference type="AlphaFoldDB" id="Q39VR7"/>
<accession>Q39VR7</accession>